<keyword evidence="3" id="KW-0805">Transcription regulation</keyword>
<comment type="subcellular location">
    <subcellularLocation>
        <location evidence="1">Nucleus</location>
    </subcellularLocation>
</comment>
<dbReference type="PANTHER" id="PTHR48068">
    <property type="entry name" value="TAF9 RNA POLYMERASE II, TATA BOX-BINDING PROTEIN (TBP)-ASSOCIATED FACTOR"/>
    <property type="match status" value="1"/>
</dbReference>
<keyword evidence="6" id="KW-0863">Zinc-finger</keyword>
<dbReference type="GO" id="GO:0051123">
    <property type="term" value="P:RNA polymerase II preinitiation complex assembly"/>
    <property type="evidence" value="ECO:0007669"/>
    <property type="project" value="TreeGrafter"/>
</dbReference>
<accession>A0AAD4DAR9</accession>
<protein>
    <submittedName>
        <fullName evidence="9">Transcription initiation factor TFIID subunit 9B</fullName>
    </submittedName>
</protein>
<evidence type="ECO:0000256" key="3">
    <source>
        <dbReference type="ARBA" id="ARBA00023015"/>
    </source>
</evidence>
<sequence>MEHIRDMRADDLIHLLTGVVDIDFRTYHFKAVHKLKPITLSEYDKAIKEKTTALPLAAPKDMVAELDEHKKFIVNSFSTCNVKYAVNANMEVTRLLSCTCSDYVRHKIPCKHIVDISYDGSDMVIQDEDVTDDDGNCGIDVDDDASSEDEIPAAWHSLAVEDADQKVIHQLLEFAHRYTTDVFQDALLYSEHAGRTEVGLDDVRLAIQGRVNHSFTSPPPKEFLLELAEEKNRVPLPLIPEKYGIRLPHERHCLTAVNFQLIPELPPPTHKDTSLDGALSTAAAGQEDAGAPSLFKVKEEESGDDSDEEMEEVVQEPVPQSQQNLANHDAWKRKRAADEEENYDDDDE</sequence>
<dbReference type="EMBL" id="JAAAIL010000821">
    <property type="protein sequence ID" value="KAG0272989.1"/>
    <property type="molecule type" value="Genomic_DNA"/>
</dbReference>
<evidence type="ECO:0000256" key="6">
    <source>
        <dbReference type="PROSITE-ProRule" id="PRU00325"/>
    </source>
</evidence>
<dbReference type="GO" id="GO:0000124">
    <property type="term" value="C:SAGA complex"/>
    <property type="evidence" value="ECO:0007669"/>
    <property type="project" value="TreeGrafter"/>
</dbReference>
<dbReference type="PROSITE" id="PS50966">
    <property type="entry name" value="ZF_SWIM"/>
    <property type="match status" value="1"/>
</dbReference>
<comment type="similarity">
    <text evidence="2">Belongs to the TAF9 family.</text>
</comment>
<evidence type="ECO:0000256" key="5">
    <source>
        <dbReference type="ARBA" id="ARBA00023242"/>
    </source>
</evidence>
<keyword evidence="5" id="KW-0539">Nucleus</keyword>
<feature type="region of interest" description="Disordered" evidence="7">
    <location>
        <begin position="282"/>
        <end position="348"/>
    </location>
</feature>
<dbReference type="GO" id="GO:0008270">
    <property type="term" value="F:zinc ion binding"/>
    <property type="evidence" value="ECO:0007669"/>
    <property type="project" value="UniProtKB-KW"/>
</dbReference>
<organism evidence="9 10">
    <name type="scientific">Linnemannia exigua</name>
    <dbReference type="NCBI Taxonomy" id="604196"/>
    <lineage>
        <taxon>Eukaryota</taxon>
        <taxon>Fungi</taxon>
        <taxon>Fungi incertae sedis</taxon>
        <taxon>Mucoromycota</taxon>
        <taxon>Mortierellomycotina</taxon>
        <taxon>Mortierellomycetes</taxon>
        <taxon>Mortierellales</taxon>
        <taxon>Mortierellaceae</taxon>
        <taxon>Linnemannia</taxon>
    </lineage>
</organism>
<name>A0AAD4DAR9_9FUNG</name>
<evidence type="ECO:0000256" key="2">
    <source>
        <dbReference type="ARBA" id="ARBA00007646"/>
    </source>
</evidence>
<proteinExistence type="inferred from homology"/>
<evidence type="ECO:0000256" key="7">
    <source>
        <dbReference type="SAM" id="MobiDB-lite"/>
    </source>
</evidence>
<dbReference type="GO" id="GO:0016251">
    <property type="term" value="F:RNA polymerase II general transcription initiation factor activity"/>
    <property type="evidence" value="ECO:0007669"/>
    <property type="project" value="TreeGrafter"/>
</dbReference>
<dbReference type="Proteomes" id="UP001194580">
    <property type="component" value="Unassembled WGS sequence"/>
</dbReference>
<evidence type="ECO:0000259" key="8">
    <source>
        <dbReference type="PROSITE" id="PS50966"/>
    </source>
</evidence>
<feature type="domain" description="SWIM-type" evidence="8">
    <location>
        <begin position="84"/>
        <end position="121"/>
    </location>
</feature>
<evidence type="ECO:0000256" key="4">
    <source>
        <dbReference type="ARBA" id="ARBA00023163"/>
    </source>
</evidence>
<dbReference type="Pfam" id="PF02291">
    <property type="entry name" value="TFIID-31kDa"/>
    <property type="match status" value="1"/>
</dbReference>
<dbReference type="AlphaFoldDB" id="A0AAD4DAR9"/>
<gene>
    <name evidence="9" type="primary">TAF9B</name>
    <name evidence="9" type="ORF">BGZ95_011222</name>
</gene>
<dbReference type="Pfam" id="PF04434">
    <property type="entry name" value="SWIM"/>
    <property type="match status" value="1"/>
</dbReference>
<dbReference type="InterPro" id="IPR051431">
    <property type="entry name" value="TFIID_subunit_9"/>
</dbReference>
<dbReference type="InterPro" id="IPR009072">
    <property type="entry name" value="Histone-fold"/>
</dbReference>
<dbReference type="GO" id="GO:0003713">
    <property type="term" value="F:transcription coactivator activity"/>
    <property type="evidence" value="ECO:0007669"/>
    <property type="project" value="TreeGrafter"/>
</dbReference>
<evidence type="ECO:0000313" key="9">
    <source>
        <dbReference type="EMBL" id="KAG0272989.1"/>
    </source>
</evidence>
<dbReference type="GO" id="GO:0005669">
    <property type="term" value="C:transcription factor TFIID complex"/>
    <property type="evidence" value="ECO:0007669"/>
    <property type="project" value="TreeGrafter"/>
</dbReference>
<keyword evidence="6" id="KW-0862">Zinc</keyword>
<comment type="caution">
    <text evidence="9">The sequence shown here is derived from an EMBL/GenBank/DDBJ whole genome shotgun (WGS) entry which is preliminary data.</text>
</comment>
<keyword evidence="4" id="KW-0804">Transcription</keyword>
<feature type="compositionally biased region" description="Acidic residues" evidence="7">
    <location>
        <begin position="301"/>
        <end position="314"/>
    </location>
</feature>
<dbReference type="InterPro" id="IPR007527">
    <property type="entry name" value="Znf_SWIM"/>
</dbReference>
<reference evidence="9" key="1">
    <citation type="journal article" date="2020" name="Fungal Divers.">
        <title>Resolving the Mortierellaceae phylogeny through synthesis of multi-gene phylogenetics and phylogenomics.</title>
        <authorList>
            <person name="Vandepol N."/>
            <person name="Liber J."/>
            <person name="Desiro A."/>
            <person name="Na H."/>
            <person name="Kennedy M."/>
            <person name="Barry K."/>
            <person name="Grigoriev I.V."/>
            <person name="Miller A.N."/>
            <person name="O'Donnell K."/>
            <person name="Stajich J.E."/>
            <person name="Bonito G."/>
        </authorList>
    </citation>
    <scope>NUCLEOTIDE SEQUENCE</scope>
    <source>
        <strain evidence="9">NRRL 28262</strain>
    </source>
</reference>
<keyword evidence="6" id="KW-0479">Metal-binding</keyword>
<evidence type="ECO:0000256" key="1">
    <source>
        <dbReference type="ARBA" id="ARBA00004123"/>
    </source>
</evidence>
<dbReference type="InterPro" id="IPR003162">
    <property type="entry name" value="TFIID-31"/>
</dbReference>
<keyword evidence="10" id="KW-1185">Reference proteome</keyword>
<evidence type="ECO:0000313" key="10">
    <source>
        <dbReference type="Proteomes" id="UP001194580"/>
    </source>
</evidence>
<dbReference type="CDD" id="cd07979">
    <property type="entry name" value="HFD_TAF9"/>
    <property type="match status" value="1"/>
</dbReference>
<dbReference type="GO" id="GO:0046982">
    <property type="term" value="F:protein heterodimerization activity"/>
    <property type="evidence" value="ECO:0007669"/>
    <property type="project" value="InterPro"/>
</dbReference>
<feature type="compositionally biased region" description="Acidic residues" evidence="7">
    <location>
        <begin position="338"/>
        <end position="348"/>
    </location>
</feature>
<dbReference type="Gene3D" id="1.10.20.10">
    <property type="entry name" value="Histone, subunit A"/>
    <property type="match status" value="1"/>
</dbReference>
<dbReference type="SUPFAM" id="SSF47113">
    <property type="entry name" value="Histone-fold"/>
    <property type="match status" value="1"/>
</dbReference>
<dbReference type="PANTHER" id="PTHR48068:SF4">
    <property type="entry name" value="TATA-BOX BINDING PROTEIN ASSOCIATED FACTOR 9"/>
    <property type="match status" value="1"/>
</dbReference>